<protein>
    <recommendedName>
        <fullName evidence="1">Molybdopterin-guanine dinucleotide biosynthesis protein B (MobB) domain-containing protein</fullName>
    </recommendedName>
</protein>
<dbReference type="InterPro" id="IPR004435">
    <property type="entry name" value="MobB_dom"/>
</dbReference>
<sequence length="149" mass="16171">MGPLIVVLRGRSGSGKTWIAERLAAEARRRGLRCVYIKNIPHGDETLDTEGKDTWRVFSGGAYASFGVSRDVTFASFAERMDPDMIISHVKADMFIVEGFRSFVPGEAGIVIDMDARVARIGAGEVQVTGEKLGELFREIFGGGMVAGE</sequence>
<comment type="caution">
    <text evidence="2">The sequence shown here is derived from an EMBL/GenBank/DDBJ whole genome shotgun (WGS) entry which is preliminary data.</text>
</comment>
<dbReference type="SUPFAM" id="SSF52540">
    <property type="entry name" value="P-loop containing nucleoside triphosphate hydrolases"/>
    <property type="match status" value="1"/>
</dbReference>
<gene>
    <name evidence="2" type="ORF">GCM10007108_01750</name>
</gene>
<dbReference type="RefSeq" id="WP_188679522.1">
    <property type="nucleotide sequence ID" value="NZ_BMNY01000001.1"/>
</dbReference>
<name>A0AA37BPX8_9ARCH</name>
<dbReference type="PANTHER" id="PTHR40072">
    <property type="entry name" value="MOLYBDOPTERIN-GUANINE DINUCLEOTIDE BIOSYNTHESIS ADAPTER PROTEIN-RELATED"/>
    <property type="match status" value="1"/>
</dbReference>
<feature type="domain" description="Molybdopterin-guanine dinucleotide biosynthesis protein B (MobB)" evidence="1">
    <location>
        <begin position="5"/>
        <end position="102"/>
    </location>
</feature>
<reference evidence="2" key="2">
    <citation type="submission" date="2022-09" db="EMBL/GenBank/DDBJ databases">
        <authorList>
            <person name="Sun Q."/>
            <person name="Ohkuma M."/>
        </authorList>
    </citation>
    <scope>NUCLEOTIDE SEQUENCE</scope>
    <source>
        <strain evidence="2">JCM 13583</strain>
    </source>
</reference>
<dbReference type="InterPro" id="IPR027417">
    <property type="entry name" value="P-loop_NTPase"/>
</dbReference>
<organism evidence="2 3">
    <name type="scientific">Thermogymnomonas acidicola</name>
    <dbReference type="NCBI Taxonomy" id="399579"/>
    <lineage>
        <taxon>Archaea</taxon>
        <taxon>Methanobacteriati</taxon>
        <taxon>Thermoplasmatota</taxon>
        <taxon>Thermoplasmata</taxon>
        <taxon>Thermoplasmatales</taxon>
        <taxon>Thermogymnomonas</taxon>
    </lineage>
</organism>
<dbReference type="Proteomes" id="UP000632195">
    <property type="component" value="Unassembled WGS sequence"/>
</dbReference>
<dbReference type="AlphaFoldDB" id="A0AA37BPX8"/>
<dbReference type="Gene3D" id="3.40.50.300">
    <property type="entry name" value="P-loop containing nucleotide triphosphate hydrolases"/>
    <property type="match status" value="1"/>
</dbReference>
<reference evidence="2" key="1">
    <citation type="journal article" date="2014" name="Int. J. Syst. Evol. Microbiol.">
        <title>Complete genome sequence of Corynebacterium casei LMG S-19264T (=DSM 44701T), isolated from a smear-ripened cheese.</title>
        <authorList>
            <consortium name="US DOE Joint Genome Institute (JGI-PGF)"/>
            <person name="Walter F."/>
            <person name="Albersmeier A."/>
            <person name="Kalinowski J."/>
            <person name="Ruckert C."/>
        </authorList>
    </citation>
    <scope>NUCLEOTIDE SEQUENCE</scope>
    <source>
        <strain evidence="2">JCM 13583</strain>
    </source>
</reference>
<accession>A0AA37BPX8</accession>
<dbReference type="EMBL" id="BMNY01000001">
    <property type="protein sequence ID" value="GGM67336.1"/>
    <property type="molecule type" value="Genomic_DNA"/>
</dbReference>
<evidence type="ECO:0000313" key="2">
    <source>
        <dbReference type="EMBL" id="GGM67336.1"/>
    </source>
</evidence>
<evidence type="ECO:0000259" key="1">
    <source>
        <dbReference type="Pfam" id="PF03205"/>
    </source>
</evidence>
<dbReference type="GO" id="GO:0006777">
    <property type="term" value="P:Mo-molybdopterin cofactor biosynthetic process"/>
    <property type="evidence" value="ECO:0007669"/>
    <property type="project" value="InterPro"/>
</dbReference>
<dbReference type="Pfam" id="PF03205">
    <property type="entry name" value="MobB"/>
    <property type="match status" value="1"/>
</dbReference>
<dbReference type="GO" id="GO:0005525">
    <property type="term" value="F:GTP binding"/>
    <property type="evidence" value="ECO:0007669"/>
    <property type="project" value="InterPro"/>
</dbReference>
<dbReference type="PANTHER" id="PTHR40072:SF1">
    <property type="entry name" value="MOLYBDOPTERIN-GUANINE DINUCLEOTIDE BIOSYNTHESIS ADAPTER PROTEIN"/>
    <property type="match status" value="1"/>
</dbReference>
<dbReference type="InterPro" id="IPR052539">
    <property type="entry name" value="MGD_biosynthesis_adapter"/>
</dbReference>
<evidence type="ECO:0000313" key="3">
    <source>
        <dbReference type="Proteomes" id="UP000632195"/>
    </source>
</evidence>
<keyword evidence="3" id="KW-1185">Reference proteome</keyword>
<proteinExistence type="predicted"/>